<keyword evidence="4 6" id="KW-1133">Transmembrane helix</keyword>
<evidence type="ECO:0000256" key="5">
    <source>
        <dbReference type="ARBA" id="ARBA00023136"/>
    </source>
</evidence>
<evidence type="ECO:0000256" key="6">
    <source>
        <dbReference type="SAM" id="Phobius"/>
    </source>
</evidence>
<evidence type="ECO:0000256" key="3">
    <source>
        <dbReference type="ARBA" id="ARBA00022692"/>
    </source>
</evidence>
<dbReference type="PANTHER" id="PTHR21716:SF64">
    <property type="entry name" value="AI-2 TRANSPORT PROTEIN TQSA"/>
    <property type="match status" value="1"/>
</dbReference>
<dbReference type="Pfam" id="PF01594">
    <property type="entry name" value="AI-2E_transport"/>
    <property type="match status" value="1"/>
</dbReference>
<sequence>MPVMIALVAAVAVGCALYVAEGLFAPVAFALFVIAVVWPLQRRLQARLPKLLAVLATLVVTLAVVGAVTSVVVWGFSHVGQWVFANAGRFQVLYAQLGDWLEGHGFVLAAIATEHFDVRWLLRLFQDVSGRLQGLASFLVFTFVYVLLGLLEVDALVSQLKALERRGKGAFLLSAGADIARKLQKYMAVRTLMSIATGAVVWVFTLTAGLELALAWGAMAFAFNYIPFIGPFIATLLPTLFALAQFESWEMALFVFVCLNLIQFLSGSYIEPRIAGKATAVSPFLVLFAVFFWAFLWGVPGAFIGVPILIAIVTLCAHHPATRAVADVLSGLPAHEVPAHEVANHEVANHEVAGPHHRAPHRDPAV</sequence>
<reference evidence="7 8" key="1">
    <citation type="submission" date="2023-07" db="EMBL/GenBank/DDBJ databases">
        <title>Genomic Encyclopedia of Type Strains, Phase IV (KMG-IV): sequencing the most valuable type-strain genomes for metagenomic binning, comparative biology and taxonomic classification.</title>
        <authorList>
            <person name="Goeker M."/>
        </authorList>
    </citation>
    <scope>NUCLEOTIDE SEQUENCE [LARGE SCALE GENOMIC DNA]</scope>
    <source>
        <strain evidence="7 8">DSM 3770</strain>
    </source>
</reference>
<evidence type="ECO:0000256" key="1">
    <source>
        <dbReference type="ARBA" id="ARBA00004141"/>
    </source>
</evidence>
<dbReference type="InterPro" id="IPR002549">
    <property type="entry name" value="AI-2E-like"/>
</dbReference>
<organism evidence="7 8">
    <name type="scientific">Xanthobacter agilis</name>
    <dbReference type="NCBI Taxonomy" id="47492"/>
    <lineage>
        <taxon>Bacteria</taxon>
        <taxon>Pseudomonadati</taxon>
        <taxon>Pseudomonadota</taxon>
        <taxon>Alphaproteobacteria</taxon>
        <taxon>Hyphomicrobiales</taxon>
        <taxon>Xanthobacteraceae</taxon>
        <taxon>Xanthobacter</taxon>
    </lineage>
</organism>
<feature type="transmembrane region" description="Helical" evidence="6">
    <location>
        <begin position="6"/>
        <end position="39"/>
    </location>
</feature>
<feature type="transmembrane region" description="Helical" evidence="6">
    <location>
        <begin position="222"/>
        <end position="244"/>
    </location>
</feature>
<comment type="subcellular location">
    <subcellularLocation>
        <location evidence="1">Membrane</location>
        <topology evidence="1">Multi-pass membrane protein</topology>
    </subcellularLocation>
</comment>
<accession>A0ABU0LBW9</accession>
<evidence type="ECO:0000256" key="2">
    <source>
        <dbReference type="ARBA" id="ARBA00009773"/>
    </source>
</evidence>
<keyword evidence="8" id="KW-1185">Reference proteome</keyword>
<feature type="transmembrane region" description="Helical" evidence="6">
    <location>
        <begin position="191"/>
        <end position="216"/>
    </location>
</feature>
<feature type="transmembrane region" description="Helical" evidence="6">
    <location>
        <begin position="290"/>
        <end position="313"/>
    </location>
</feature>
<dbReference type="RefSeq" id="WP_237347467.1">
    <property type="nucleotide sequence ID" value="NZ_JABWGX010000036.1"/>
</dbReference>
<evidence type="ECO:0000313" key="8">
    <source>
        <dbReference type="Proteomes" id="UP001241747"/>
    </source>
</evidence>
<dbReference type="PANTHER" id="PTHR21716">
    <property type="entry name" value="TRANSMEMBRANE PROTEIN"/>
    <property type="match status" value="1"/>
</dbReference>
<keyword evidence="3 6" id="KW-0812">Transmembrane</keyword>
<feature type="transmembrane region" description="Helical" evidence="6">
    <location>
        <begin position="251"/>
        <end position="270"/>
    </location>
</feature>
<feature type="transmembrane region" description="Helical" evidence="6">
    <location>
        <begin position="135"/>
        <end position="157"/>
    </location>
</feature>
<dbReference type="EMBL" id="JAUSVY010000003">
    <property type="protein sequence ID" value="MDQ0504633.1"/>
    <property type="molecule type" value="Genomic_DNA"/>
</dbReference>
<evidence type="ECO:0000313" key="7">
    <source>
        <dbReference type="EMBL" id="MDQ0504633.1"/>
    </source>
</evidence>
<name>A0ABU0LBW9_XANAG</name>
<proteinExistence type="inferred from homology"/>
<dbReference type="Proteomes" id="UP001241747">
    <property type="component" value="Unassembled WGS sequence"/>
</dbReference>
<evidence type="ECO:0000256" key="4">
    <source>
        <dbReference type="ARBA" id="ARBA00022989"/>
    </source>
</evidence>
<protein>
    <submittedName>
        <fullName evidence="7">PurR-regulated permease PerM</fullName>
    </submittedName>
</protein>
<comment type="caution">
    <text evidence="7">The sequence shown here is derived from an EMBL/GenBank/DDBJ whole genome shotgun (WGS) entry which is preliminary data.</text>
</comment>
<keyword evidence="5 6" id="KW-0472">Membrane</keyword>
<comment type="similarity">
    <text evidence="2">Belongs to the autoinducer-2 exporter (AI-2E) (TC 2.A.86) family.</text>
</comment>
<gene>
    <name evidence="7" type="ORF">QOZ94_001415</name>
</gene>
<feature type="transmembrane region" description="Helical" evidence="6">
    <location>
        <begin position="51"/>
        <end position="76"/>
    </location>
</feature>